<dbReference type="EMBL" id="JAUJYO010000021">
    <property type="protein sequence ID" value="KAK1283237.1"/>
    <property type="molecule type" value="Genomic_DNA"/>
</dbReference>
<evidence type="ECO:0000313" key="1">
    <source>
        <dbReference type="EMBL" id="KAK1283237.1"/>
    </source>
</evidence>
<dbReference type="Proteomes" id="UP001180020">
    <property type="component" value="Unassembled WGS sequence"/>
</dbReference>
<reference evidence="1" key="1">
    <citation type="journal article" date="2023" name="Nat. Commun.">
        <title>Diploid and tetraploid genomes of Acorus and the evolution of monocots.</title>
        <authorList>
            <person name="Ma L."/>
            <person name="Liu K.W."/>
            <person name="Li Z."/>
            <person name="Hsiao Y.Y."/>
            <person name="Qi Y."/>
            <person name="Fu T."/>
            <person name="Tang G.D."/>
            <person name="Zhang D."/>
            <person name="Sun W.H."/>
            <person name="Liu D.K."/>
            <person name="Li Y."/>
            <person name="Chen G.Z."/>
            <person name="Liu X.D."/>
            <person name="Liao X.Y."/>
            <person name="Jiang Y.T."/>
            <person name="Yu X."/>
            <person name="Hao Y."/>
            <person name="Huang J."/>
            <person name="Zhao X.W."/>
            <person name="Ke S."/>
            <person name="Chen Y.Y."/>
            <person name="Wu W.L."/>
            <person name="Hsu J.L."/>
            <person name="Lin Y.F."/>
            <person name="Huang M.D."/>
            <person name="Li C.Y."/>
            <person name="Huang L."/>
            <person name="Wang Z.W."/>
            <person name="Zhao X."/>
            <person name="Zhong W.Y."/>
            <person name="Peng D.H."/>
            <person name="Ahmad S."/>
            <person name="Lan S."/>
            <person name="Zhang J.S."/>
            <person name="Tsai W.C."/>
            <person name="Van de Peer Y."/>
            <person name="Liu Z.J."/>
        </authorList>
    </citation>
    <scope>NUCLEOTIDE SEQUENCE</scope>
    <source>
        <strain evidence="1">CP</strain>
    </source>
</reference>
<proteinExistence type="predicted"/>
<gene>
    <name evidence="1" type="primary">ETO1</name>
    <name evidence="1" type="ORF">QJS10_CPB21g01134</name>
</gene>
<organism evidence="1 2">
    <name type="scientific">Acorus calamus</name>
    <name type="common">Sweet flag</name>
    <dbReference type="NCBI Taxonomy" id="4465"/>
    <lineage>
        <taxon>Eukaryota</taxon>
        <taxon>Viridiplantae</taxon>
        <taxon>Streptophyta</taxon>
        <taxon>Embryophyta</taxon>
        <taxon>Tracheophyta</taxon>
        <taxon>Spermatophyta</taxon>
        <taxon>Magnoliopsida</taxon>
        <taxon>Liliopsida</taxon>
        <taxon>Acoraceae</taxon>
        <taxon>Acorus</taxon>
    </lineage>
</organism>
<sequence>MVGDHRFHPNRYLHRHNASDRVVQSDGLRQFLRTVCLQIFLRELPWSIHNPDVTPLLCSLEGKAGLIRSGMAMLLEWHPECTSSVW</sequence>
<comment type="caution">
    <text evidence="1">The sequence shown here is derived from an EMBL/GenBank/DDBJ whole genome shotgun (WGS) entry which is preliminary data.</text>
</comment>
<protein>
    <submittedName>
        <fullName evidence="1">Ethylene-overproduction protein 1</fullName>
    </submittedName>
</protein>
<reference evidence="1" key="2">
    <citation type="submission" date="2023-06" db="EMBL/GenBank/DDBJ databases">
        <authorList>
            <person name="Ma L."/>
            <person name="Liu K.-W."/>
            <person name="Li Z."/>
            <person name="Hsiao Y.-Y."/>
            <person name="Qi Y."/>
            <person name="Fu T."/>
            <person name="Tang G."/>
            <person name="Zhang D."/>
            <person name="Sun W.-H."/>
            <person name="Liu D.-K."/>
            <person name="Li Y."/>
            <person name="Chen G.-Z."/>
            <person name="Liu X.-D."/>
            <person name="Liao X.-Y."/>
            <person name="Jiang Y.-T."/>
            <person name="Yu X."/>
            <person name="Hao Y."/>
            <person name="Huang J."/>
            <person name="Zhao X.-W."/>
            <person name="Ke S."/>
            <person name="Chen Y.-Y."/>
            <person name="Wu W.-L."/>
            <person name="Hsu J.-L."/>
            <person name="Lin Y.-F."/>
            <person name="Huang M.-D."/>
            <person name="Li C.-Y."/>
            <person name="Huang L."/>
            <person name="Wang Z.-W."/>
            <person name="Zhao X."/>
            <person name="Zhong W.-Y."/>
            <person name="Peng D.-H."/>
            <person name="Ahmad S."/>
            <person name="Lan S."/>
            <person name="Zhang J.-S."/>
            <person name="Tsai W.-C."/>
            <person name="Van De Peer Y."/>
            <person name="Liu Z.-J."/>
        </authorList>
    </citation>
    <scope>NUCLEOTIDE SEQUENCE</scope>
    <source>
        <strain evidence="1">CP</strain>
        <tissue evidence="1">Leaves</tissue>
    </source>
</reference>
<accession>A0AAV9C468</accession>
<name>A0AAV9C468_ACOCL</name>
<dbReference type="AlphaFoldDB" id="A0AAV9C468"/>
<evidence type="ECO:0000313" key="2">
    <source>
        <dbReference type="Proteomes" id="UP001180020"/>
    </source>
</evidence>
<keyword evidence="2" id="KW-1185">Reference proteome</keyword>